<sequence>MTARQRLLGFAPAAGAEELRDRLAALPGPPMELLPLGPVAALLQAAEPPARALLLAKDRAGLLRQLAALQRRLEAACLSGPFLPADPGAATLPEATWPALLPAQAAAAARALACHGGTHQWDVILRWSPEALLTAQRGRLEGLGRAAMAEAVGAILAQARTLRQAALLQALAPRVLAVAEAAPVAEDAAIGATVRVPAGGEAAIEAALFAMPAALTQEVAADLRGPLPPLAFAAARVAEVPADAIDRAWSLLELPEVVAPAELHRRWRGLAGRLHPDQAGQAADPGRFAEAAEAYRLLRGLAGGATAVRRATLTRSPACHLLLPEPL</sequence>
<dbReference type="InterPro" id="IPR036869">
    <property type="entry name" value="J_dom_sf"/>
</dbReference>
<gene>
    <name evidence="1" type="ORF">HEQ75_27070</name>
</gene>
<dbReference type="Gene3D" id="1.10.287.110">
    <property type="entry name" value="DnaJ domain"/>
    <property type="match status" value="1"/>
</dbReference>
<name>A0ABX1EBD5_9PROT</name>
<reference evidence="1 2" key="1">
    <citation type="submission" date="2020-03" db="EMBL/GenBank/DDBJ databases">
        <title>Roseomonas selenitidurans sp. nov. isolated from urban soil.</title>
        <authorList>
            <person name="Liu H."/>
        </authorList>
    </citation>
    <scope>NUCLEOTIDE SEQUENCE [LARGE SCALE GENOMIC DNA]</scope>
    <source>
        <strain evidence="1 2">BU-1</strain>
    </source>
</reference>
<dbReference type="RefSeq" id="WP_168035245.1">
    <property type="nucleotide sequence ID" value="NZ_JAAVNE010000096.1"/>
</dbReference>
<dbReference type="InterPro" id="IPR009430">
    <property type="entry name" value="GvpL/GvpF"/>
</dbReference>
<dbReference type="Proteomes" id="UP000787635">
    <property type="component" value="Unassembled WGS sequence"/>
</dbReference>
<dbReference type="InterPro" id="IPR001623">
    <property type="entry name" value="DnaJ_domain"/>
</dbReference>
<proteinExistence type="predicted"/>
<accession>A0ABX1EBD5</accession>
<dbReference type="EMBL" id="JAAVNE010000096">
    <property type="protein sequence ID" value="NKC34544.1"/>
    <property type="molecule type" value="Genomic_DNA"/>
</dbReference>
<organism evidence="1 2">
    <name type="scientific">Falsiroseomonas selenitidurans</name>
    <dbReference type="NCBI Taxonomy" id="2716335"/>
    <lineage>
        <taxon>Bacteria</taxon>
        <taxon>Pseudomonadati</taxon>
        <taxon>Pseudomonadota</taxon>
        <taxon>Alphaproteobacteria</taxon>
        <taxon>Acetobacterales</taxon>
        <taxon>Roseomonadaceae</taxon>
        <taxon>Falsiroseomonas</taxon>
    </lineage>
</organism>
<dbReference type="CDD" id="cd06257">
    <property type="entry name" value="DnaJ"/>
    <property type="match status" value="1"/>
</dbReference>
<protein>
    <submittedName>
        <fullName evidence="1">J domain-containing protein</fullName>
    </submittedName>
</protein>
<dbReference type="SUPFAM" id="SSF46565">
    <property type="entry name" value="Chaperone J-domain"/>
    <property type="match status" value="1"/>
</dbReference>
<evidence type="ECO:0000313" key="1">
    <source>
        <dbReference type="EMBL" id="NKC34544.1"/>
    </source>
</evidence>
<comment type="caution">
    <text evidence="1">The sequence shown here is derived from an EMBL/GenBank/DDBJ whole genome shotgun (WGS) entry which is preliminary data.</text>
</comment>
<keyword evidence="2" id="KW-1185">Reference proteome</keyword>
<dbReference type="Pfam" id="PF06386">
    <property type="entry name" value="GvpL_GvpF"/>
    <property type="match status" value="1"/>
</dbReference>
<evidence type="ECO:0000313" key="2">
    <source>
        <dbReference type="Proteomes" id="UP000787635"/>
    </source>
</evidence>